<feature type="transmembrane region" description="Helical" evidence="8">
    <location>
        <begin position="176"/>
        <end position="195"/>
    </location>
</feature>
<dbReference type="CDD" id="cd06261">
    <property type="entry name" value="TM_PBP2"/>
    <property type="match status" value="1"/>
</dbReference>
<organism evidence="10 11">
    <name type="scientific">Calidifontibacter indicus</name>
    <dbReference type="NCBI Taxonomy" id="419650"/>
    <lineage>
        <taxon>Bacteria</taxon>
        <taxon>Bacillati</taxon>
        <taxon>Actinomycetota</taxon>
        <taxon>Actinomycetes</taxon>
        <taxon>Micrococcales</taxon>
        <taxon>Dermacoccaceae</taxon>
        <taxon>Calidifontibacter</taxon>
    </lineage>
</organism>
<dbReference type="EMBL" id="QTUA01000001">
    <property type="protein sequence ID" value="REF30009.1"/>
    <property type="molecule type" value="Genomic_DNA"/>
</dbReference>
<feature type="transmembrane region" description="Helical" evidence="8">
    <location>
        <begin position="33"/>
        <end position="61"/>
    </location>
</feature>
<evidence type="ECO:0000259" key="9">
    <source>
        <dbReference type="PROSITE" id="PS50928"/>
    </source>
</evidence>
<keyword evidence="7 8" id="KW-0472">Membrane</keyword>
<feature type="transmembrane region" description="Helical" evidence="8">
    <location>
        <begin position="280"/>
        <end position="299"/>
    </location>
</feature>
<dbReference type="GO" id="GO:0005886">
    <property type="term" value="C:plasma membrane"/>
    <property type="evidence" value="ECO:0007669"/>
    <property type="project" value="UniProtKB-SubCell"/>
</dbReference>
<dbReference type="GO" id="GO:0055085">
    <property type="term" value="P:transmembrane transport"/>
    <property type="evidence" value="ECO:0007669"/>
    <property type="project" value="InterPro"/>
</dbReference>
<name>A0A3D9UL15_9MICO</name>
<evidence type="ECO:0000313" key="10">
    <source>
        <dbReference type="EMBL" id="REF30009.1"/>
    </source>
</evidence>
<comment type="caution">
    <text evidence="10">The sequence shown here is derived from an EMBL/GenBank/DDBJ whole genome shotgun (WGS) entry which is preliminary data.</text>
</comment>
<evidence type="ECO:0000313" key="11">
    <source>
        <dbReference type="Proteomes" id="UP000256253"/>
    </source>
</evidence>
<dbReference type="SUPFAM" id="SSF161098">
    <property type="entry name" value="MetI-like"/>
    <property type="match status" value="1"/>
</dbReference>
<keyword evidence="3 8" id="KW-0813">Transport</keyword>
<accession>A0A3D9UL15</accession>
<comment type="similarity">
    <text evidence="2">Belongs to the binding-protein-dependent transport system permease family. CysTW subfamily.</text>
</comment>
<evidence type="ECO:0000256" key="3">
    <source>
        <dbReference type="ARBA" id="ARBA00022448"/>
    </source>
</evidence>
<proteinExistence type="inferred from homology"/>
<evidence type="ECO:0000256" key="4">
    <source>
        <dbReference type="ARBA" id="ARBA00022475"/>
    </source>
</evidence>
<evidence type="ECO:0000256" key="6">
    <source>
        <dbReference type="ARBA" id="ARBA00022989"/>
    </source>
</evidence>
<feature type="transmembrane region" description="Helical" evidence="8">
    <location>
        <begin position="216"/>
        <end position="237"/>
    </location>
</feature>
<evidence type="ECO:0000256" key="2">
    <source>
        <dbReference type="ARBA" id="ARBA00007069"/>
    </source>
</evidence>
<dbReference type="InterPro" id="IPR000515">
    <property type="entry name" value="MetI-like"/>
</dbReference>
<sequence length="309" mass="32748">MAGGDGLIVRGRTPMATRSRTGRALGGIKPSGALAGVVPFFVYTTVFLIIPTLVVVIGAFLTPQGRPTMSNVSALNQPVFLGALKKSVLLSLATALIGAVVGGLLAYAISTSKPNGLLKRFVTSLSGVLAQFGGVALAFAFIASFGMTGLLTGWLAKLGVDLTGSLWLYEWSKGLMLVYLYFQIPLMVIVFLPAVEGLRPQWREATESLGGTTWTYWRKVALPILAPSFVGATLLLFTNAFSAYATVAALITQASPLVPQQVASTMSSDVIVGQENVGKAMAMAMVVVVAIVMAIYAWIDKRASRWLQR</sequence>
<dbReference type="AlphaFoldDB" id="A0A3D9UL15"/>
<evidence type="ECO:0000256" key="1">
    <source>
        <dbReference type="ARBA" id="ARBA00004651"/>
    </source>
</evidence>
<dbReference type="Pfam" id="PF00528">
    <property type="entry name" value="BPD_transp_1"/>
    <property type="match status" value="1"/>
</dbReference>
<keyword evidence="6 8" id="KW-1133">Transmembrane helix</keyword>
<keyword evidence="11" id="KW-1185">Reference proteome</keyword>
<comment type="subcellular location">
    <subcellularLocation>
        <location evidence="1 8">Cell membrane</location>
        <topology evidence="1 8">Multi-pass membrane protein</topology>
    </subcellularLocation>
</comment>
<feature type="transmembrane region" description="Helical" evidence="8">
    <location>
        <begin position="129"/>
        <end position="156"/>
    </location>
</feature>
<dbReference type="PROSITE" id="PS50928">
    <property type="entry name" value="ABC_TM1"/>
    <property type="match status" value="1"/>
</dbReference>
<evidence type="ECO:0000256" key="5">
    <source>
        <dbReference type="ARBA" id="ARBA00022692"/>
    </source>
</evidence>
<feature type="transmembrane region" description="Helical" evidence="8">
    <location>
        <begin position="88"/>
        <end position="109"/>
    </location>
</feature>
<protein>
    <submittedName>
        <fullName evidence="10">Putative spermidine/putrescine transport system permease protein</fullName>
    </submittedName>
</protein>
<evidence type="ECO:0000256" key="7">
    <source>
        <dbReference type="ARBA" id="ARBA00023136"/>
    </source>
</evidence>
<dbReference type="InterPro" id="IPR035906">
    <property type="entry name" value="MetI-like_sf"/>
</dbReference>
<dbReference type="PANTHER" id="PTHR42929">
    <property type="entry name" value="INNER MEMBRANE ABC TRANSPORTER PERMEASE PROTEIN YDCU-RELATED-RELATED"/>
    <property type="match status" value="1"/>
</dbReference>
<evidence type="ECO:0000256" key="8">
    <source>
        <dbReference type="RuleBase" id="RU363032"/>
    </source>
</evidence>
<keyword evidence="5 8" id="KW-0812">Transmembrane</keyword>
<dbReference type="Gene3D" id="1.10.3720.10">
    <property type="entry name" value="MetI-like"/>
    <property type="match status" value="1"/>
</dbReference>
<keyword evidence="4" id="KW-1003">Cell membrane</keyword>
<feature type="domain" description="ABC transmembrane type-1" evidence="9">
    <location>
        <begin position="84"/>
        <end position="298"/>
    </location>
</feature>
<dbReference type="PANTHER" id="PTHR42929:SF1">
    <property type="entry name" value="INNER MEMBRANE ABC TRANSPORTER PERMEASE PROTEIN YDCU-RELATED"/>
    <property type="match status" value="1"/>
</dbReference>
<reference evidence="10 11" key="1">
    <citation type="submission" date="2018-08" db="EMBL/GenBank/DDBJ databases">
        <title>Sequencing the genomes of 1000 actinobacteria strains.</title>
        <authorList>
            <person name="Klenk H.-P."/>
        </authorList>
    </citation>
    <scope>NUCLEOTIDE SEQUENCE [LARGE SCALE GENOMIC DNA]</scope>
    <source>
        <strain evidence="10 11">DSM 22967</strain>
    </source>
</reference>
<gene>
    <name evidence="10" type="ORF">DFJ65_0999</name>
</gene>
<dbReference type="Proteomes" id="UP000256253">
    <property type="component" value="Unassembled WGS sequence"/>
</dbReference>